<dbReference type="AlphaFoldDB" id="A0A059A6Y1"/>
<evidence type="ECO:0000313" key="1">
    <source>
        <dbReference type="EMBL" id="KCW49120.1"/>
    </source>
</evidence>
<accession>A0A059A6Y1</accession>
<dbReference type="Gramene" id="KCW49120">
    <property type="protein sequence ID" value="KCW49120"/>
    <property type="gene ID" value="EUGRSUZ_K02718"/>
</dbReference>
<dbReference type="InParanoid" id="A0A059A6Y1"/>
<protein>
    <submittedName>
        <fullName evidence="1">Uncharacterized protein</fullName>
    </submittedName>
</protein>
<sequence>MPKLTKLCEASIRKKRKKEGQTNKLHLQYLHNLPAIELAIAACITRTRRNKPELSGSQAFRTHKQSLH</sequence>
<organism evidence="1">
    <name type="scientific">Eucalyptus grandis</name>
    <name type="common">Flooded gum</name>
    <dbReference type="NCBI Taxonomy" id="71139"/>
    <lineage>
        <taxon>Eukaryota</taxon>
        <taxon>Viridiplantae</taxon>
        <taxon>Streptophyta</taxon>
        <taxon>Embryophyta</taxon>
        <taxon>Tracheophyta</taxon>
        <taxon>Spermatophyta</taxon>
        <taxon>Magnoliopsida</taxon>
        <taxon>eudicotyledons</taxon>
        <taxon>Gunneridae</taxon>
        <taxon>Pentapetalae</taxon>
        <taxon>rosids</taxon>
        <taxon>malvids</taxon>
        <taxon>Myrtales</taxon>
        <taxon>Myrtaceae</taxon>
        <taxon>Myrtoideae</taxon>
        <taxon>Eucalypteae</taxon>
        <taxon>Eucalyptus</taxon>
    </lineage>
</organism>
<reference evidence="1" key="1">
    <citation type="submission" date="2013-07" db="EMBL/GenBank/DDBJ databases">
        <title>The genome of Eucalyptus grandis.</title>
        <authorList>
            <person name="Schmutz J."/>
            <person name="Hayes R."/>
            <person name="Myburg A."/>
            <person name="Tuskan G."/>
            <person name="Grattapaglia D."/>
            <person name="Rokhsar D.S."/>
        </authorList>
    </citation>
    <scope>NUCLEOTIDE SEQUENCE</scope>
    <source>
        <tissue evidence="1">Leaf extractions</tissue>
    </source>
</reference>
<proteinExistence type="predicted"/>
<name>A0A059A6Y1_EUCGR</name>
<dbReference type="EMBL" id="KK198763">
    <property type="protein sequence ID" value="KCW49120.1"/>
    <property type="molecule type" value="Genomic_DNA"/>
</dbReference>
<gene>
    <name evidence="1" type="ORF">EUGRSUZ_K02718</name>
</gene>